<keyword evidence="2 5" id="KW-0489">Methyltransferase</keyword>
<dbReference type="Gene3D" id="3.40.50.150">
    <property type="entry name" value="Vaccinia Virus protein VP39"/>
    <property type="match status" value="1"/>
</dbReference>
<dbReference type="PIRSF" id="PIRSF000410">
    <property type="entry name" value="CheR"/>
    <property type="match status" value="1"/>
</dbReference>
<protein>
    <recommendedName>
        <fullName evidence="5">Chemotaxis protein methyltransferase</fullName>
        <ecNumber evidence="5">2.1.1.80</ecNumber>
    </recommendedName>
</protein>
<dbReference type="RefSeq" id="WP_093453595.1">
    <property type="nucleotide sequence ID" value="NZ_FNZG01000004.1"/>
</dbReference>
<dbReference type="Pfam" id="PF01739">
    <property type="entry name" value="CheR"/>
    <property type="match status" value="1"/>
</dbReference>
<evidence type="ECO:0000256" key="3">
    <source>
        <dbReference type="ARBA" id="ARBA00022679"/>
    </source>
</evidence>
<feature type="binding site" evidence="6">
    <location>
        <position position="87"/>
    </location>
    <ligand>
        <name>S-adenosyl-L-methionine</name>
        <dbReference type="ChEBI" id="CHEBI:59789"/>
    </ligand>
</feature>
<dbReference type="SUPFAM" id="SSF53335">
    <property type="entry name" value="S-adenosyl-L-methionine-dependent methyltransferases"/>
    <property type="match status" value="1"/>
</dbReference>
<sequence length="287" mass="31968">MSVISQGSGTISETAFATISSLAKAEAGLVLPHSKVTMVQSRLRTRLAATGIDTYEAYAKFVSAAEGSAERRLMISALTTNVSHFFRENHHFDILKKDALPELLRRAKSGKPVRIWSAGCSSGQEPYSIAMLILDATPELASLDTLILATDIDPKILEKAEVGQYSTQQITGIPEDMRKRYLKPGNSSDAHIVTPNVKRMVRFRELNLLHDWPMRTQFDVIFCRNVVIYFDTPTQDGLWPRFESALHPQGWFFLGHSERVSEQALPRFSSVGMTAYRPINASNATHA</sequence>
<comment type="catalytic activity">
    <reaction evidence="1 5">
        <text>L-glutamyl-[protein] + S-adenosyl-L-methionine = [protein]-L-glutamate 5-O-methyl ester + S-adenosyl-L-homocysteine</text>
        <dbReference type="Rhea" id="RHEA:24452"/>
        <dbReference type="Rhea" id="RHEA-COMP:10208"/>
        <dbReference type="Rhea" id="RHEA-COMP:10311"/>
        <dbReference type="ChEBI" id="CHEBI:29973"/>
        <dbReference type="ChEBI" id="CHEBI:57856"/>
        <dbReference type="ChEBI" id="CHEBI:59789"/>
        <dbReference type="ChEBI" id="CHEBI:82795"/>
        <dbReference type="EC" id="2.1.1.80"/>
    </reaction>
</comment>
<dbReference type="Gene3D" id="1.10.155.10">
    <property type="entry name" value="Chemotaxis receptor methyltransferase CheR, N-terminal domain"/>
    <property type="match status" value="1"/>
</dbReference>
<dbReference type="InterPro" id="IPR022642">
    <property type="entry name" value="CheR_C"/>
</dbReference>
<feature type="binding site" evidence="6">
    <location>
        <position position="81"/>
    </location>
    <ligand>
        <name>S-adenosyl-L-methionine</name>
        <dbReference type="ChEBI" id="CHEBI:59789"/>
    </ligand>
</feature>
<feature type="binding site" evidence="6">
    <location>
        <begin position="224"/>
        <end position="225"/>
    </location>
    <ligand>
        <name>S-adenosyl-L-methionine</name>
        <dbReference type="ChEBI" id="CHEBI:59789"/>
    </ligand>
</feature>
<dbReference type="PANTHER" id="PTHR24422">
    <property type="entry name" value="CHEMOTAXIS PROTEIN METHYLTRANSFERASE"/>
    <property type="match status" value="1"/>
</dbReference>
<dbReference type="InterPro" id="IPR029063">
    <property type="entry name" value="SAM-dependent_MTases_sf"/>
</dbReference>
<dbReference type="PANTHER" id="PTHR24422:SF19">
    <property type="entry name" value="CHEMOTAXIS PROTEIN METHYLTRANSFERASE"/>
    <property type="match status" value="1"/>
</dbReference>
<dbReference type="Pfam" id="PF03705">
    <property type="entry name" value="CheR_N"/>
    <property type="match status" value="1"/>
</dbReference>
<dbReference type="InterPro" id="IPR050903">
    <property type="entry name" value="Bact_Chemotaxis_MeTrfase"/>
</dbReference>
<dbReference type="AlphaFoldDB" id="A0A1I1LBI5"/>
<dbReference type="InterPro" id="IPR026024">
    <property type="entry name" value="Chemotaxis_MeTrfase_CheR"/>
</dbReference>
<dbReference type="PRINTS" id="PR00996">
    <property type="entry name" value="CHERMTFRASE"/>
</dbReference>
<dbReference type="OrthoDB" id="9816309at2"/>
<feature type="binding site" evidence="6">
    <location>
        <begin position="207"/>
        <end position="208"/>
    </location>
    <ligand>
        <name>S-adenosyl-L-methionine</name>
        <dbReference type="ChEBI" id="CHEBI:59789"/>
    </ligand>
</feature>
<keyword evidence="9" id="KW-1185">Reference proteome</keyword>
<proteinExistence type="predicted"/>
<evidence type="ECO:0000259" key="7">
    <source>
        <dbReference type="PROSITE" id="PS50123"/>
    </source>
</evidence>
<feature type="binding site" evidence="6">
    <location>
        <position position="83"/>
    </location>
    <ligand>
        <name>S-adenosyl-L-methionine</name>
        <dbReference type="ChEBI" id="CHEBI:59789"/>
    </ligand>
</feature>
<dbReference type="EMBL" id="FOLX01000001">
    <property type="protein sequence ID" value="SFC70497.1"/>
    <property type="molecule type" value="Genomic_DNA"/>
</dbReference>
<feature type="domain" description="CheR-type methyltransferase" evidence="7">
    <location>
        <begin position="4"/>
        <end position="281"/>
    </location>
</feature>
<accession>A0A1I1LBI5</accession>
<evidence type="ECO:0000256" key="1">
    <source>
        <dbReference type="ARBA" id="ARBA00001541"/>
    </source>
</evidence>
<comment type="function">
    <text evidence="5">Methylation of the membrane-bound methyl-accepting chemotaxis proteins (MCP) to form gamma-glutamyl methyl ester residues in MCP.</text>
</comment>
<reference evidence="8 9" key="1">
    <citation type="submission" date="2016-10" db="EMBL/GenBank/DDBJ databases">
        <authorList>
            <person name="de Groot N.N."/>
        </authorList>
    </citation>
    <scope>NUCLEOTIDE SEQUENCE [LARGE SCALE GENOMIC DNA]</scope>
    <source>
        <strain evidence="8 9">DSM 29619</strain>
    </source>
</reference>
<dbReference type="InterPro" id="IPR022641">
    <property type="entry name" value="CheR_N"/>
</dbReference>
<dbReference type="SMART" id="SM00138">
    <property type="entry name" value="MeTrc"/>
    <property type="match status" value="1"/>
</dbReference>
<name>A0A1I1LBI5_9RHOB</name>
<evidence type="ECO:0000256" key="6">
    <source>
        <dbReference type="PIRSR" id="PIRSR000410-1"/>
    </source>
</evidence>
<evidence type="ECO:0000313" key="8">
    <source>
        <dbReference type="EMBL" id="SFC70497.1"/>
    </source>
</evidence>
<keyword evidence="4 5" id="KW-0949">S-adenosyl-L-methionine</keyword>
<dbReference type="STRING" id="517719.SAMN05421762_1872"/>
<dbReference type="GO" id="GO:0008983">
    <property type="term" value="F:protein-glutamate O-methyltransferase activity"/>
    <property type="evidence" value="ECO:0007669"/>
    <property type="project" value="UniProtKB-EC"/>
</dbReference>
<keyword evidence="3 5" id="KW-0808">Transferase</keyword>
<evidence type="ECO:0000313" key="9">
    <source>
        <dbReference type="Proteomes" id="UP000231644"/>
    </source>
</evidence>
<dbReference type="SUPFAM" id="SSF47757">
    <property type="entry name" value="Chemotaxis receptor methyltransferase CheR, N-terminal domain"/>
    <property type="match status" value="1"/>
</dbReference>
<evidence type="ECO:0000256" key="5">
    <source>
        <dbReference type="PIRNR" id="PIRNR000410"/>
    </source>
</evidence>
<dbReference type="EC" id="2.1.1.80" evidence="5"/>
<dbReference type="InterPro" id="IPR000780">
    <property type="entry name" value="CheR_MeTrfase"/>
</dbReference>
<feature type="binding site" evidence="6">
    <location>
        <position position="151"/>
    </location>
    <ligand>
        <name>S-adenosyl-L-methionine</name>
        <dbReference type="ChEBI" id="CHEBI:59789"/>
    </ligand>
</feature>
<feature type="binding site" evidence="6">
    <location>
        <position position="125"/>
    </location>
    <ligand>
        <name>S-adenosyl-L-methionine</name>
        <dbReference type="ChEBI" id="CHEBI:59789"/>
    </ligand>
</feature>
<evidence type="ECO:0000256" key="2">
    <source>
        <dbReference type="ARBA" id="ARBA00022603"/>
    </source>
</evidence>
<dbReference type="Proteomes" id="UP000231644">
    <property type="component" value="Unassembled WGS sequence"/>
</dbReference>
<evidence type="ECO:0000256" key="4">
    <source>
        <dbReference type="ARBA" id="ARBA00022691"/>
    </source>
</evidence>
<dbReference type="InterPro" id="IPR036804">
    <property type="entry name" value="CheR_N_sf"/>
</dbReference>
<dbReference type="PROSITE" id="PS50123">
    <property type="entry name" value="CHER"/>
    <property type="match status" value="1"/>
</dbReference>
<organism evidence="8 9">
    <name type="scientific">Pseudooceanicola nitratireducens</name>
    <dbReference type="NCBI Taxonomy" id="517719"/>
    <lineage>
        <taxon>Bacteria</taxon>
        <taxon>Pseudomonadati</taxon>
        <taxon>Pseudomonadota</taxon>
        <taxon>Alphaproteobacteria</taxon>
        <taxon>Rhodobacterales</taxon>
        <taxon>Paracoccaceae</taxon>
        <taxon>Pseudooceanicola</taxon>
    </lineage>
</organism>
<dbReference type="GO" id="GO:0032259">
    <property type="term" value="P:methylation"/>
    <property type="evidence" value="ECO:0007669"/>
    <property type="project" value="UniProtKB-KW"/>
</dbReference>
<gene>
    <name evidence="8" type="ORF">SAMN05421762_1872</name>
</gene>